<comment type="caution">
    <text evidence="1">The sequence shown here is derived from an EMBL/GenBank/DDBJ whole genome shotgun (WGS) entry which is preliminary data.</text>
</comment>
<proteinExistence type="predicted"/>
<dbReference type="EMBL" id="BAABFA010000010">
    <property type="protein sequence ID" value="GAA4465069.1"/>
    <property type="molecule type" value="Genomic_DNA"/>
</dbReference>
<accession>A0ABP8NCR2</accession>
<gene>
    <name evidence="1" type="ORF">GCM10023093_16600</name>
</gene>
<evidence type="ECO:0000313" key="1">
    <source>
        <dbReference type="EMBL" id="GAA4465069.1"/>
    </source>
</evidence>
<name>A0ABP8NCR2_9BACT</name>
<protein>
    <recommendedName>
        <fullName evidence="3">Alpha/beta hydrolase</fullName>
    </recommendedName>
</protein>
<keyword evidence="2" id="KW-1185">Reference proteome</keyword>
<evidence type="ECO:0000313" key="2">
    <source>
        <dbReference type="Proteomes" id="UP001500067"/>
    </source>
</evidence>
<organism evidence="1 2">
    <name type="scientific">Nemorincola caseinilytica</name>
    <dbReference type="NCBI Taxonomy" id="2054315"/>
    <lineage>
        <taxon>Bacteria</taxon>
        <taxon>Pseudomonadati</taxon>
        <taxon>Bacteroidota</taxon>
        <taxon>Chitinophagia</taxon>
        <taxon>Chitinophagales</taxon>
        <taxon>Chitinophagaceae</taxon>
        <taxon>Nemorincola</taxon>
    </lineage>
</organism>
<reference evidence="2" key="1">
    <citation type="journal article" date="2019" name="Int. J. Syst. Evol. Microbiol.">
        <title>The Global Catalogue of Microorganisms (GCM) 10K type strain sequencing project: providing services to taxonomists for standard genome sequencing and annotation.</title>
        <authorList>
            <consortium name="The Broad Institute Genomics Platform"/>
            <consortium name="The Broad Institute Genome Sequencing Center for Infectious Disease"/>
            <person name="Wu L."/>
            <person name="Ma J."/>
        </authorList>
    </citation>
    <scope>NUCLEOTIDE SEQUENCE [LARGE SCALE GENOMIC DNA]</scope>
    <source>
        <strain evidence="2">JCM 32105</strain>
    </source>
</reference>
<sequence length="368" mass="42040">MAQQKDKYAVLFGKHNSRMRKPPSNVVRMFLDKDGNYYPDISISRRSLRKSNSSLRQWYADHTDRFEELCKKYSIGEGSFDKRLELLNAAIAKEIADRINTRSKEYDVVDVSIHGFRKKAYGISLGNRRSVGDNRKLEAAIDRYSTKKHFYTEVYWDSKYLGPLEMIRKDKGYHVFAEQGIPAALRVGLAARRVVSNIKRQRINIITHSLGAVVGAELLFNADTSEPALQSRLRTPAQPDVRTCLIAPATSPYLFRNYDDRGPRKAPVPDNYSMAVVYNTNDFVLNKNLQLLFLHIGRNTADSISSTTLGCNCGSAIDTIAQYVSPGRFTAFDMSLKRKSKRKCHYLNHCYIRNKRAFRNVVATFLDK</sequence>
<dbReference type="Proteomes" id="UP001500067">
    <property type="component" value="Unassembled WGS sequence"/>
</dbReference>
<evidence type="ECO:0008006" key="3">
    <source>
        <dbReference type="Google" id="ProtNLM"/>
    </source>
</evidence>